<dbReference type="FunFam" id="3.40.50.300:FF:000006">
    <property type="entry name" value="DNA-binding transcriptional regulator NtrC"/>
    <property type="match status" value="1"/>
</dbReference>
<keyword evidence="3" id="KW-0805">Transcription regulation</keyword>
<dbReference type="Proteomes" id="UP000017842">
    <property type="component" value="Unassembled WGS sequence"/>
</dbReference>
<dbReference type="Pfam" id="PF00158">
    <property type="entry name" value="Sigma54_activat"/>
    <property type="match status" value="1"/>
</dbReference>
<keyword evidence="8" id="KW-1185">Reference proteome</keyword>
<dbReference type="RefSeq" id="WP_023494581.1">
    <property type="nucleotide sequence ID" value="NZ_AYLO01000056.1"/>
</dbReference>
<evidence type="ECO:0000256" key="4">
    <source>
        <dbReference type="ARBA" id="ARBA00023125"/>
    </source>
</evidence>
<dbReference type="PANTHER" id="PTHR32071">
    <property type="entry name" value="TRANSCRIPTIONAL REGULATORY PROTEIN"/>
    <property type="match status" value="1"/>
</dbReference>
<name>V5BGH7_9GAMM</name>
<dbReference type="PANTHER" id="PTHR32071:SF21">
    <property type="entry name" value="TRANSCRIPTIONAL REGULATORY PROTEIN FLGR"/>
    <property type="match status" value="1"/>
</dbReference>
<gene>
    <name evidence="7" type="primary">zraR</name>
    <name evidence="7" type="ORF">MGMO_58c00220</name>
</gene>
<dbReference type="SMART" id="SM00382">
    <property type="entry name" value="AAA"/>
    <property type="match status" value="1"/>
</dbReference>
<keyword evidence="4" id="KW-0238">DNA-binding</keyword>
<dbReference type="InterPro" id="IPR025662">
    <property type="entry name" value="Sigma_54_int_dom_ATP-bd_1"/>
</dbReference>
<dbReference type="InterPro" id="IPR058031">
    <property type="entry name" value="AAA_lid_NorR"/>
</dbReference>
<accession>V5BGH7</accession>
<keyword evidence="2" id="KW-0067">ATP-binding</keyword>
<dbReference type="CDD" id="cd00009">
    <property type="entry name" value="AAA"/>
    <property type="match status" value="1"/>
</dbReference>
<dbReference type="InterPro" id="IPR025944">
    <property type="entry name" value="Sigma_54_int_dom_CS"/>
</dbReference>
<dbReference type="InterPro" id="IPR009057">
    <property type="entry name" value="Homeodomain-like_sf"/>
</dbReference>
<dbReference type="PROSITE" id="PS50045">
    <property type="entry name" value="SIGMA54_INTERACT_4"/>
    <property type="match status" value="1"/>
</dbReference>
<evidence type="ECO:0000256" key="5">
    <source>
        <dbReference type="ARBA" id="ARBA00023163"/>
    </source>
</evidence>
<dbReference type="InterPro" id="IPR003593">
    <property type="entry name" value="AAA+_ATPase"/>
</dbReference>
<protein>
    <submittedName>
        <fullName evidence="7">Transcriptional regulatory protein ZraR</fullName>
    </submittedName>
</protein>
<reference evidence="7 8" key="1">
    <citation type="journal article" date="2013" name="Genome Announc.">
        <title>Draft Genome Sequence of the Methanotrophic Gammaproteobacterium Methyloglobulus morosus DSM 22980 Strain KoM1.</title>
        <authorList>
            <person name="Poehlein A."/>
            <person name="Deutzmann J.S."/>
            <person name="Daniel R."/>
            <person name="Simeonova D.D."/>
        </authorList>
    </citation>
    <scope>NUCLEOTIDE SEQUENCE [LARGE SCALE GENOMIC DNA]</scope>
    <source>
        <strain evidence="7 8">KoM1</strain>
    </source>
</reference>
<dbReference type="InterPro" id="IPR027417">
    <property type="entry name" value="P-loop_NTPase"/>
</dbReference>
<evidence type="ECO:0000313" key="8">
    <source>
        <dbReference type="Proteomes" id="UP000017842"/>
    </source>
</evidence>
<dbReference type="InterPro" id="IPR025943">
    <property type="entry name" value="Sigma_54_int_dom_ATP-bd_2"/>
</dbReference>
<dbReference type="EMBL" id="AYLO01000056">
    <property type="protein sequence ID" value="ESS72415.1"/>
    <property type="molecule type" value="Genomic_DNA"/>
</dbReference>
<dbReference type="SUPFAM" id="SSF52540">
    <property type="entry name" value="P-loop containing nucleoside triphosphate hydrolases"/>
    <property type="match status" value="1"/>
</dbReference>
<dbReference type="Gene3D" id="3.40.50.300">
    <property type="entry name" value="P-loop containing nucleotide triphosphate hydrolases"/>
    <property type="match status" value="1"/>
</dbReference>
<evidence type="ECO:0000256" key="2">
    <source>
        <dbReference type="ARBA" id="ARBA00022840"/>
    </source>
</evidence>
<dbReference type="eggNOG" id="COG3829">
    <property type="taxonomic scope" value="Bacteria"/>
</dbReference>
<dbReference type="PATRIC" id="fig|1116472.3.peg.1815"/>
<keyword evidence="5" id="KW-0804">Transcription</keyword>
<dbReference type="PROSITE" id="PS00675">
    <property type="entry name" value="SIGMA54_INTERACT_1"/>
    <property type="match status" value="1"/>
</dbReference>
<dbReference type="InterPro" id="IPR002078">
    <property type="entry name" value="Sigma_54_int"/>
</dbReference>
<dbReference type="GO" id="GO:0005524">
    <property type="term" value="F:ATP binding"/>
    <property type="evidence" value="ECO:0007669"/>
    <property type="project" value="UniProtKB-KW"/>
</dbReference>
<proteinExistence type="predicted"/>
<feature type="domain" description="Sigma-54 factor interaction" evidence="6">
    <location>
        <begin position="50"/>
        <end position="279"/>
    </location>
</feature>
<evidence type="ECO:0000256" key="3">
    <source>
        <dbReference type="ARBA" id="ARBA00023015"/>
    </source>
</evidence>
<dbReference type="Gene3D" id="1.10.10.60">
    <property type="entry name" value="Homeodomain-like"/>
    <property type="match status" value="1"/>
</dbReference>
<comment type="caution">
    <text evidence="7">The sequence shown here is derived from an EMBL/GenBank/DDBJ whole genome shotgun (WGS) entry which is preliminary data.</text>
</comment>
<dbReference type="SUPFAM" id="SSF46689">
    <property type="entry name" value="Homeodomain-like"/>
    <property type="match status" value="1"/>
</dbReference>
<dbReference type="PROSITE" id="PS00688">
    <property type="entry name" value="SIGMA54_INTERACT_3"/>
    <property type="match status" value="1"/>
</dbReference>
<evidence type="ECO:0000256" key="1">
    <source>
        <dbReference type="ARBA" id="ARBA00022741"/>
    </source>
</evidence>
<dbReference type="STRING" id="1116472.MGMO_58c00220"/>
<dbReference type="Gene3D" id="1.10.8.60">
    <property type="match status" value="1"/>
</dbReference>
<dbReference type="Pfam" id="PF25601">
    <property type="entry name" value="AAA_lid_14"/>
    <property type="match status" value="1"/>
</dbReference>
<evidence type="ECO:0000259" key="6">
    <source>
        <dbReference type="PROSITE" id="PS50045"/>
    </source>
</evidence>
<evidence type="ECO:0000313" key="7">
    <source>
        <dbReference type="EMBL" id="ESS72415.1"/>
    </source>
</evidence>
<dbReference type="AlphaFoldDB" id="V5BGH7"/>
<dbReference type="GO" id="GO:0006355">
    <property type="term" value="P:regulation of DNA-templated transcription"/>
    <property type="evidence" value="ECO:0007669"/>
    <property type="project" value="InterPro"/>
</dbReference>
<sequence>MTDENNEEPTMDAFFGSQFVSSQSESALSLLAFDEIQSRSQALSLRATALVFEDPVSRRLQEQIERIAPSDATVLIIGETGTGKELVARHIHALSRRSKNTFGALNCAALSENLIESELFGHEKGSFTGALTSKEGWFETANKGSLFLDEVGDLPLGLQAKLLRVLQEREVVKVGSRQPVPIDVRIIAATNVNLEDAVAASHFRADLYYRFNVATIQLSPLRDRPGDILPLARYFLKIYGDRLGYGDIKLSPASELALLNYDWPGNIRELENAIHRALLVCPGNILRPEDFKLSGTRNAETKPSVSTTSLESALQRLCEQAPPKLFEIIEEIVIRTAFGFCEQNQVQTARLLDISRNVLRHKLGLYGLLPNSEKKSLEANNKLELTI</sequence>
<keyword evidence="1" id="KW-0547">Nucleotide-binding</keyword>
<dbReference type="PROSITE" id="PS00676">
    <property type="entry name" value="SIGMA54_INTERACT_2"/>
    <property type="match status" value="1"/>
</dbReference>
<dbReference type="GO" id="GO:0003677">
    <property type="term" value="F:DNA binding"/>
    <property type="evidence" value="ECO:0007669"/>
    <property type="project" value="UniProtKB-KW"/>
</dbReference>
<organism evidence="7 8">
    <name type="scientific">Methyloglobulus morosus KoM1</name>
    <dbReference type="NCBI Taxonomy" id="1116472"/>
    <lineage>
        <taxon>Bacteria</taxon>
        <taxon>Pseudomonadati</taxon>
        <taxon>Pseudomonadota</taxon>
        <taxon>Gammaproteobacteria</taxon>
        <taxon>Methylococcales</taxon>
        <taxon>Methylococcaceae</taxon>
        <taxon>Methyloglobulus</taxon>
    </lineage>
</organism>